<dbReference type="STRING" id="154538.A0A1M2W5H5"/>
<gene>
    <name evidence="2" type="ORF">TRAPUB_8384</name>
</gene>
<accession>A0A1M2W5H5</accession>
<evidence type="ECO:0000313" key="3">
    <source>
        <dbReference type="Proteomes" id="UP000184267"/>
    </source>
</evidence>
<feature type="compositionally biased region" description="Basic and acidic residues" evidence="1">
    <location>
        <begin position="275"/>
        <end position="285"/>
    </location>
</feature>
<feature type="compositionally biased region" description="Low complexity" evidence="1">
    <location>
        <begin position="216"/>
        <end position="259"/>
    </location>
</feature>
<dbReference type="AlphaFoldDB" id="A0A1M2W5H5"/>
<feature type="compositionally biased region" description="Basic and acidic residues" evidence="1">
    <location>
        <begin position="1"/>
        <end position="30"/>
    </location>
</feature>
<protein>
    <submittedName>
        <fullName evidence="2">Uncharacterized protein</fullName>
    </submittedName>
</protein>
<dbReference type="Proteomes" id="UP000184267">
    <property type="component" value="Unassembled WGS sequence"/>
</dbReference>
<dbReference type="OrthoDB" id="2757813at2759"/>
<sequence length="285" mass="31183">MEVVSDTRCRDGLQDSRGEGTSRDKGKTVDARNWGAADIPEGELDLDAQRRKLELYSVHRSINENILDGYNSDEQREMLEYWKTQRAEPSGHEDRLPVLRDTTVVVLRAPSPSQNDGDAVLCELAALRSELAQVRQVSQTSRAPPVAKGKGKSRARVAEMPDFLTDESRGQALRKRKMQNDSRPRNNRHGRASSLRPVAQLAPGSYLGIAFDNLAGGDPSSSSSDSSSSSESSSDMGGPGGDRSSSSDTSGSDSGRQSSQKNKKRRKKRTKKPVLKPEKPEPYDG</sequence>
<keyword evidence="3" id="KW-1185">Reference proteome</keyword>
<feature type="region of interest" description="Disordered" evidence="1">
    <location>
        <begin position="134"/>
        <end position="199"/>
    </location>
</feature>
<feature type="compositionally biased region" description="Basic residues" evidence="1">
    <location>
        <begin position="261"/>
        <end position="274"/>
    </location>
</feature>
<proteinExistence type="predicted"/>
<feature type="region of interest" description="Disordered" evidence="1">
    <location>
        <begin position="211"/>
        <end position="285"/>
    </location>
</feature>
<organism evidence="2 3">
    <name type="scientific">Trametes pubescens</name>
    <name type="common">White-rot fungus</name>
    <dbReference type="NCBI Taxonomy" id="154538"/>
    <lineage>
        <taxon>Eukaryota</taxon>
        <taxon>Fungi</taxon>
        <taxon>Dikarya</taxon>
        <taxon>Basidiomycota</taxon>
        <taxon>Agaricomycotina</taxon>
        <taxon>Agaricomycetes</taxon>
        <taxon>Polyporales</taxon>
        <taxon>Polyporaceae</taxon>
        <taxon>Trametes</taxon>
    </lineage>
</organism>
<reference evidence="2 3" key="1">
    <citation type="submission" date="2016-10" db="EMBL/GenBank/DDBJ databases">
        <title>Genome sequence of the basidiomycete white-rot fungus Trametes pubescens.</title>
        <authorList>
            <person name="Makela M.R."/>
            <person name="Granchi Z."/>
            <person name="Peng M."/>
            <person name="De Vries R.P."/>
            <person name="Grigoriev I."/>
            <person name="Riley R."/>
            <person name="Hilden K."/>
        </authorList>
    </citation>
    <scope>NUCLEOTIDE SEQUENCE [LARGE SCALE GENOMIC DNA]</scope>
    <source>
        <strain evidence="2 3">FBCC735</strain>
    </source>
</reference>
<name>A0A1M2W5H5_TRAPU</name>
<comment type="caution">
    <text evidence="2">The sequence shown here is derived from an EMBL/GenBank/DDBJ whole genome shotgun (WGS) entry which is preliminary data.</text>
</comment>
<dbReference type="EMBL" id="MNAD01000202">
    <property type="protein sequence ID" value="OJT15053.1"/>
    <property type="molecule type" value="Genomic_DNA"/>
</dbReference>
<evidence type="ECO:0000256" key="1">
    <source>
        <dbReference type="SAM" id="MobiDB-lite"/>
    </source>
</evidence>
<feature type="region of interest" description="Disordered" evidence="1">
    <location>
        <begin position="1"/>
        <end position="37"/>
    </location>
</feature>
<evidence type="ECO:0000313" key="2">
    <source>
        <dbReference type="EMBL" id="OJT15053.1"/>
    </source>
</evidence>